<proteinExistence type="predicted"/>
<dbReference type="Gene3D" id="2.60.120.260">
    <property type="entry name" value="Galactose-binding domain-like"/>
    <property type="match status" value="1"/>
</dbReference>
<gene>
    <name evidence="1" type="ORF">MF626_002713</name>
</gene>
<evidence type="ECO:0008006" key="3">
    <source>
        <dbReference type="Google" id="ProtNLM"/>
    </source>
</evidence>
<dbReference type="AlphaFoldDB" id="A0AAE9IEB9"/>
<organism evidence="1 2">
    <name type="scientific">Paenibacillus polymyxa</name>
    <name type="common">Bacillus polymyxa</name>
    <dbReference type="NCBI Taxonomy" id="1406"/>
    <lineage>
        <taxon>Bacteria</taxon>
        <taxon>Bacillati</taxon>
        <taxon>Bacillota</taxon>
        <taxon>Bacilli</taxon>
        <taxon>Bacillales</taxon>
        <taxon>Paenibacillaceae</taxon>
        <taxon>Paenibacillus</taxon>
    </lineage>
</organism>
<evidence type="ECO:0000313" key="1">
    <source>
        <dbReference type="EMBL" id="URJ48474.1"/>
    </source>
</evidence>
<dbReference type="RefSeq" id="WP_250259122.1">
    <property type="nucleotide sequence ID" value="NZ_CP097770.1"/>
</dbReference>
<protein>
    <recommendedName>
        <fullName evidence="3">Tail fiber protein</fullName>
    </recommendedName>
</protein>
<reference evidence="1" key="1">
    <citation type="submission" date="2022-11" db="EMBL/GenBank/DDBJ databases">
        <authorList>
            <person name="Vasilchenko N.G."/>
            <person name="Prazdnova E.V."/>
            <person name="Gorovtsov A.V."/>
            <person name="Chistyakov V.A."/>
            <person name="Pak M.L."/>
        </authorList>
    </citation>
    <scope>NUCLEOTIDE SEQUENCE</scope>
    <source>
        <strain evidence="1">R 4.5</strain>
    </source>
</reference>
<name>A0AAE9IEB9_PAEPO</name>
<sequence length="867" mass="93955">MASEKTPNLGLNQIDRTSPKTTYFDLEKYLDQNWRAVDDFAGDVNDGVNEIKKRLDTTERKTVTLEPGVQIVHAEKAAPFSLTGLSGRMLVNLLGRVGSGDQIGSLLGWEADLAVDTSNKAQGMGSIKVTAKNATGVYNVYSSGLKLTGGRYYIALADVKNINASNNIYVNFSTGGNKALKQSIDKSQFVTIYTKCAPANDTAINLEVSSISTASGQAFYADAIRLYEVSASEYAALDSMAAEQVAAKYPYVDSVMPVRNPYAIRYGENLLPSFYEWSVTTGVKTVLDSYAATFTRSGAGQNMYVDVNCAEGKAYTLTTVSDVQASMEVQFRRIDGSIFSNSVTSDSNLLTFTPPIGAVMARIIFLTYQGANGTVKFSNPMLNIGNTAKPFKPREDSMLALQTDLYADPVTGANADTVFERDGQYFKSKKWQGQALDGSLSWSYTATSVGYKRVVLSDVNNVAEGTYNNGRMTDMGRIVKYDGKLLVGDIAVSGGDSYVFEDQGNPTKRLYITIPVADSGWADGYQPNQDDIKAYFFGYKAYDANTITPANAQAMTTATWSGTGTKYWVQRVGAANFTQSVPQTSYAGYTPYQLVYQLATPTVEPIVSEGQLTFTEGDNQVEVGTGIVLREAAKPLPYPSESGRWMINYVGLAGYTNPLKNMPSKILKVYGNGFSESFRWGTTGVGGGWYGNVYIDYLYTYSPEKSYSVTYLMLEPSPAVPFPGSYAANEKTLLADLVESVQQANTRLSVVENKKADKDSPAWISPTLLNGWTTSRPVGIMKDSNGFVHIRGLIANGLTNGGLALFTLPQGYRPISIQGPVSYGYGPSGPVFVPFDIFPDGRVCFGGGGAKDSTTVSVLFPPFIAEQ</sequence>
<accession>A0AAE9IEB9</accession>
<dbReference type="Proteomes" id="UP001055784">
    <property type="component" value="Chromosome"/>
</dbReference>
<evidence type="ECO:0000313" key="2">
    <source>
        <dbReference type="Proteomes" id="UP001055784"/>
    </source>
</evidence>
<dbReference type="EMBL" id="CP097770">
    <property type="protein sequence ID" value="URJ48474.1"/>
    <property type="molecule type" value="Genomic_DNA"/>
</dbReference>